<evidence type="ECO:0000313" key="2">
    <source>
        <dbReference type="WBParaSite" id="Hba_12711"/>
    </source>
</evidence>
<proteinExistence type="predicted"/>
<reference evidence="2" key="1">
    <citation type="submission" date="2016-11" db="UniProtKB">
        <authorList>
            <consortium name="WormBaseParasite"/>
        </authorList>
    </citation>
    <scope>IDENTIFICATION</scope>
</reference>
<dbReference type="Pfam" id="PF21040">
    <property type="entry name" value="CEP104-like_TOG"/>
    <property type="match status" value="1"/>
</dbReference>
<protein>
    <submittedName>
        <fullName evidence="2">ANK_REP_REGION domain-containing protein</fullName>
    </submittedName>
</protein>
<dbReference type="AlphaFoldDB" id="A0A1I7X5H1"/>
<dbReference type="WBParaSite" id="Hba_12711">
    <property type="protein sequence ID" value="Hba_12711"/>
    <property type="gene ID" value="Hba_12711"/>
</dbReference>
<accession>A0A1I7X5H1</accession>
<sequence length="349" mass="40009">MSSTNKFMEKENMIVPAVLRGRSVSEINLKGLEQDQDENFLELEDEFLKRVHPNDKSNIKQGISIFSFKTVSNFMAKLYSKKWECRKDGISEIRSRLGDGTVPPTPDCMDCIIFILQQILRDSLHSYYFRKNRTFPVVHHRLYGKVKSFVLMRLCCPTDFIDADRVIRRNPQIFPFFTVIQLARSSTTLLCLFGSSATHDALALKAGDAINPINITWEGSYCLKKFILHIYICKVTDFFFHFLPIARAYLIRFLEPSDGNGRRLKGRAKIIDVAATIFKLPDNEVALTDKSVTSFCTQCMGHSDLLVSRKLPLTNKEINSNITAYFSITNKPLNMSYILLALCSYFFND</sequence>
<evidence type="ECO:0000313" key="1">
    <source>
        <dbReference type="Proteomes" id="UP000095283"/>
    </source>
</evidence>
<name>A0A1I7X5H1_HETBA</name>
<keyword evidence="1" id="KW-1185">Reference proteome</keyword>
<dbReference type="Proteomes" id="UP000095283">
    <property type="component" value="Unplaced"/>
</dbReference>
<organism evidence="1 2">
    <name type="scientific">Heterorhabditis bacteriophora</name>
    <name type="common">Entomopathogenic nematode worm</name>
    <dbReference type="NCBI Taxonomy" id="37862"/>
    <lineage>
        <taxon>Eukaryota</taxon>
        <taxon>Metazoa</taxon>
        <taxon>Ecdysozoa</taxon>
        <taxon>Nematoda</taxon>
        <taxon>Chromadorea</taxon>
        <taxon>Rhabditida</taxon>
        <taxon>Rhabditina</taxon>
        <taxon>Rhabditomorpha</taxon>
        <taxon>Strongyloidea</taxon>
        <taxon>Heterorhabditidae</taxon>
        <taxon>Heterorhabditis</taxon>
    </lineage>
</organism>